<dbReference type="InterPro" id="IPR011014">
    <property type="entry name" value="MscS_channel_TM-2"/>
</dbReference>
<dbReference type="Gene3D" id="1.10.287.1260">
    <property type="match status" value="1"/>
</dbReference>
<sequence length="436" mass="49678">MNNNIPSLSEIIANQLLFLGRRNVQNQLTIIFLSLILAWLLSKWLWSYLEKRFPHVTSLIHSDEKLTLRQYFAILIQFLNFPVISLILLDLSYLIFLGQNWTRGMISLSIKLMWFYFVYRGLLAGLYAKFSVKTIKYYHWRLLAPLLLLFLLRTMIGFYNNIQEIAQVSPFNLFNSPITLRSIFILIIAPYFLVIIVILIESIILSITNLNQQASRGEIEATLLLGRYFFIVLGFILILGYVGVNATAIAAITGGLSVGIGFGMQQVVSNFISGILLLFEKVLKPGDIINIEGQTSQVKKLGIRATTVQILTDNSEKIIPNQKFFTEDVTTYTGSDNLIYCSIVIAVGYNSNAQQVMSLLLDIADQHPHILKNPQPVAFFINFGDSSLNFELKFWLDDVNRKKRVISDINCAILARFTQQGIEIPFPQQNIYIRND</sequence>
<evidence type="ECO:0000256" key="5">
    <source>
        <dbReference type="ARBA" id="ARBA00022989"/>
    </source>
</evidence>
<dbReference type="PANTHER" id="PTHR30347:SF1">
    <property type="entry name" value="MECHANOSENSITIVE CHANNEL MSCK"/>
    <property type="match status" value="1"/>
</dbReference>
<keyword evidence="4 7" id="KW-0812">Transmembrane</keyword>
<evidence type="ECO:0000259" key="10">
    <source>
        <dbReference type="Pfam" id="PF21088"/>
    </source>
</evidence>
<feature type="transmembrane region" description="Helical" evidence="7">
    <location>
        <begin position="70"/>
        <end position="96"/>
    </location>
</feature>
<dbReference type="InterPro" id="IPR006685">
    <property type="entry name" value="MscS_channel_2nd"/>
</dbReference>
<dbReference type="Pfam" id="PF00924">
    <property type="entry name" value="MS_channel_2nd"/>
    <property type="match status" value="1"/>
</dbReference>
<keyword evidence="5 7" id="KW-1133">Transmembrane helix</keyword>
<feature type="transmembrane region" description="Helical" evidence="7">
    <location>
        <begin position="142"/>
        <end position="162"/>
    </location>
</feature>
<evidence type="ECO:0000256" key="3">
    <source>
        <dbReference type="ARBA" id="ARBA00022475"/>
    </source>
</evidence>
<dbReference type="InterPro" id="IPR049142">
    <property type="entry name" value="MS_channel_1st"/>
</dbReference>
<dbReference type="GO" id="GO:0005886">
    <property type="term" value="C:plasma membrane"/>
    <property type="evidence" value="ECO:0007669"/>
    <property type="project" value="UniProtKB-SubCell"/>
</dbReference>
<feature type="transmembrane region" description="Helical" evidence="7">
    <location>
        <begin position="28"/>
        <end position="49"/>
    </location>
</feature>
<name>A0A0F6RIX8_MICAE</name>
<dbReference type="EMBL" id="CP011304">
    <property type="protein sequence ID" value="AKE62420.1"/>
    <property type="molecule type" value="Genomic_DNA"/>
</dbReference>
<dbReference type="Pfam" id="PF21082">
    <property type="entry name" value="MS_channel_3rd"/>
    <property type="match status" value="1"/>
</dbReference>
<protein>
    <submittedName>
        <fullName evidence="11">Potassium efflux system KefA protein</fullName>
    </submittedName>
</protein>
<feature type="domain" description="Mechanosensitive ion channel MscS" evidence="8">
    <location>
        <begin position="267"/>
        <end position="332"/>
    </location>
</feature>
<evidence type="ECO:0000313" key="11">
    <source>
        <dbReference type="EMBL" id="AKE62420.1"/>
    </source>
</evidence>
<dbReference type="InterPro" id="IPR052702">
    <property type="entry name" value="MscS-like_channel"/>
</dbReference>
<dbReference type="GO" id="GO:0055085">
    <property type="term" value="P:transmembrane transport"/>
    <property type="evidence" value="ECO:0007669"/>
    <property type="project" value="InterPro"/>
</dbReference>
<evidence type="ECO:0000256" key="6">
    <source>
        <dbReference type="ARBA" id="ARBA00023136"/>
    </source>
</evidence>
<dbReference type="InterPro" id="IPR011066">
    <property type="entry name" value="MscS_channel_C_sf"/>
</dbReference>
<comment type="subcellular location">
    <subcellularLocation>
        <location evidence="1">Cell membrane</location>
        <topology evidence="1">Multi-pass membrane protein</topology>
    </subcellularLocation>
</comment>
<dbReference type="PATRIC" id="fig|1641812.3.peg.58"/>
<evidence type="ECO:0000256" key="1">
    <source>
        <dbReference type="ARBA" id="ARBA00004651"/>
    </source>
</evidence>
<keyword evidence="3" id="KW-1003">Cell membrane</keyword>
<dbReference type="PANTHER" id="PTHR30347">
    <property type="entry name" value="POTASSIUM CHANNEL RELATED"/>
    <property type="match status" value="1"/>
</dbReference>
<dbReference type="Pfam" id="PF21088">
    <property type="entry name" value="MS_channel_1st"/>
    <property type="match status" value="1"/>
</dbReference>
<feature type="domain" description="Mechanosensitive ion channel MscS C-terminal" evidence="9">
    <location>
        <begin position="343"/>
        <end position="424"/>
    </location>
</feature>
<reference evidence="11 12" key="1">
    <citation type="journal article" date="2015" name="Genome Announc.">
        <title>Complete Genome Sequence of Microcystis aeruginosa NIES-2549, a Bloom-Forming Cyanobacterium from Lake Kasumigaura, Japan.</title>
        <authorList>
            <person name="Yamaguchi H."/>
            <person name="Suzuki S."/>
            <person name="Tanabe Y."/>
            <person name="Osana Y."/>
            <person name="Shimura Y."/>
            <person name="Ishida K."/>
            <person name="Kawachi M."/>
        </authorList>
    </citation>
    <scope>NUCLEOTIDE SEQUENCE [LARGE SCALE GENOMIC DNA]</scope>
    <source>
        <strain evidence="11 12">NIES-2549</strain>
    </source>
</reference>
<dbReference type="InterPro" id="IPR023408">
    <property type="entry name" value="MscS_beta-dom_sf"/>
</dbReference>
<proteinExistence type="inferred from homology"/>
<evidence type="ECO:0000259" key="9">
    <source>
        <dbReference type="Pfam" id="PF21082"/>
    </source>
</evidence>
<dbReference type="InterPro" id="IPR010920">
    <property type="entry name" value="LSM_dom_sf"/>
</dbReference>
<evidence type="ECO:0000256" key="4">
    <source>
        <dbReference type="ARBA" id="ARBA00022692"/>
    </source>
</evidence>
<feature type="transmembrane region" description="Helical" evidence="7">
    <location>
        <begin position="228"/>
        <end position="252"/>
    </location>
</feature>
<feature type="transmembrane region" description="Helical" evidence="7">
    <location>
        <begin position="108"/>
        <end position="130"/>
    </location>
</feature>
<dbReference type="SUPFAM" id="SSF50182">
    <property type="entry name" value="Sm-like ribonucleoproteins"/>
    <property type="match status" value="1"/>
</dbReference>
<feature type="transmembrane region" description="Helical" evidence="7">
    <location>
        <begin position="182"/>
        <end position="207"/>
    </location>
</feature>
<evidence type="ECO:0000256" key="7">
    <source>
        <dbReference type="SAM" id="Phobius"/>
    </source>
</evidence>
<dbReference type="Proteomes" id="UP000034103">
    <property type="component" value="Chromosome"/>
</dbReference>
<evidence type="ECO:0000259" key="8">
    <source>
        <dbReference type="Pfam" id="PF00924"/>
    </source>
</evidence>
<dbReference type="Gene3D" id="2.30.30.60">
    <property type="match status" value="1"/>
</dbReference>
<accession>A0A0F6RIX8</accession>
<dbReference type="AlphaFoldDB" id="A0A0F6RIX8"/>
<dbReference type="SUPFAM" id="SSF82861">
    <property type="entry name" value="Mechanosensitive channel protein MscS (YggB), transmembrane region"/>
    <property type="match status" value="1"/>
</dbReference>
<dbReference type="Gene3D" id="3.30.70.100">
    <property type="match status" value="1"/>
</dbReference>
<dbReference type="InterPro" id="IPR049278">
    <property type="entry name" value="MS_channel_C"/>
</dbReference>
<evidence type="ECO:0000256" key="2">
    <source>
        <dbReference type="ARBA" id="ARBA00008017"/>
    </source>
</evidence>
<dbReference type="HOGENOM" id="CLU_037945_9_3_3"/>
<comment type="similarity">
    <text evidence="2">Belongs to the MscS (TC 1.A.23) family.</text>
</comment>
<feature type="domain" description="Mechanosensitive ion channel transmembrane helices 2/3" evidence="10">
    <location>
        <begin position="227"/>
        <end position="265"/>
    </location>
</feature>
<dbReference type="SUPFAM" id="SSF82689">
    <property type="entry name" value="Mechanosensitive channel protein MscS (YggB), C-terminal domain"/>
    <property type="match status" value="1"/>
</dbReference>
<organism evidence="11 12">
    <name type="scientific">Microcystis aeruginosa NIES-2549</name>
    <dbReference type="NCBI Taxonomy" id="1641812"/>
    <lineage>
        <taxon>Bacteria</taxon>
        <taxon>Bacillati</taxon>
        <taxon>Cyanobacteriota</taxon>
        <taxon>Cyanophyceae</taxon>
        <taxon>Oscillatoriophycideae</taxon>
        <taxon>Chroococcales</taxon>
        <taxon>Microcystaceae</taxon>
        <taxon>Microcystis</taxon>
    </lineage>
</organism>
<keyword evidence="6 7" id="KW-0472">Membrane</keyword>
<evidence type="ECO:0000313" key="12">
    <source>
        <dbReference type="Proteomes" id="UP000034103"/>
    </source>
</evidence>
<dbReference type="RefSeq" id="WP_046660486.1">
    <property type="nucleotide sequence ID" value="NZ_CP011304.1"/>
</dbReference>
<gene>
    <name evidence="11" type="ORF">MYAER_0056</name>
</gene>
<feature type="transmembrane region" description="Helical" evidence="7">
    <location>
        <begin position="258"/>
        <end position="279"/>
    </location>
</feature>